<dbReference type="PROSITE" id="PS50850">
    <property type="entry name" value="MFS"/>
    <property type="match status" value="1"/>
</dbReference>
<evidence type="ECO:0000256" key="6">
    <source>
        <dbReference type="ARBA" id="ARBA00022989"/>
    </source>
</evidence>
<sequence>MNTRPDLPPLPPRFLLILLLAALAAFGPLSIDLYLPALPAIARSLATAIEQVQLTVTVSLGGFCVGMLIYGPLADHFGRRPVLLGGIALFTLASLACMLADNVDMLLAARFVQALGGGAASVLARVVARDIYSPTEAIRMMSLMGMVTSMAPLVAPLLGSAILLWGDWRTIFAALLGWGTLALLASGRWLPETLPRERAGGGGAVLAFAAYGRLLRDPAALGLLLAGGMSFAAMFAYITAGPFYFIELSDLSPQAYGGLFAVNAFGIFLANYANSRLVRRLGPQRLAGIGCLITLLAGLALPLLQTHVGVIGVAGALFAMVGMTGLLGANCIGLLMHGYPRNAGVAAALFGASQFGFGMLASAAVGYFHDGSGAPMAWVMLSAAVLSALGFLLYRACADERFELQRGR</sequence>
<dbReference type="SUPFAM" id="SSF103473">
    <property type="entry name" value="MFS general substrate transporter"/>
    <property type="match status" value="1"/>
</dbReference>
<feature type="transmembrane region" description="Helical" evidence="8">
    <location>
        <begin position="171"/>
        <end position="190"/>
    </location>
</feature>
<feature type="transmembrane region" description="Helical" evidence="8">
    <location>
        <begin position="286"/>
        <end position="304"/>
    </location>
</feature>
<keyword evidence="6 8" id="KW-1133">Transmembrane helix</keyword>
<accession>A0A317MVP6</accession>
<dbReference type="InterPro" id="IPR050189">
    <property type="entry name" value="MFS_Efflux_Transporters"/>
</dbReference>
<comment type="caution">
    <text evidence="10">The sequence shown here is derived from an EMBL/GenBank/DDBJ whole genome shotgun (WGS) entry which is preliminary data.</text>
</comment>
<feature type="transmembrane region" description="Helical" evidence="8">
    <location>
        <begin position="375"/>
        <end position="394"/>
    </location>
</feature>
<comment type="similarity">
    <text evidence="2 8">Belongs to the major facilitator superfamily. Bcr/CmlA family.</text>
</comment>
<feature type="transmembrane region" description="Helical" evidence="8">
    <location>
        <begin position="140"/>
        <end position="165"/>
    </location>
</feature>
<dbReference type="PANTHER" id="PTHR43124:SF3">
    <property type="entry name" value="CHLORAMPHENICOL EFFLUX PUMP RV0191"/>
    <property type="match status" value="1"/>
</dbReference>
<organism evidence="10 11">
    <name type="scientific">Plasticicumulans acidivorans</name>
    <dbReference type="NCBI Taxonomy" id="886464"/>
    <lineage>
        <taxon>Bacteria</taxon>
        <taxon>Pseudomonadati</taxon>
        <taxon>Pseudomonadota</taxon>
        <taxon>Gammaproteobacteria</taxon>
        <taxon>Candidatus Competibacteraceae</taxon>
        <taxon>Plasticicumulans</taxon>
    </lineage>
</organism>
<dbReference type="InterPro" id="IPR020846">
    <property type="entry name" value="MFS_dom"/>
</dbReference>
<keyword evidence="11" id="KW-1185">Reference proteome</keyword>
<comment type="subcellular location">
    <subcellularLocation>
        <location evidence="8">Cell inner membrane</location>
        <topology evidence="8">Multi-pass membrane protein</topology>
    </subcellularLocation>
    <subcellularLocation>
        <location evidence="1">Cell membrane</location>
        <topology evidence="1">Multi-pass membrane protein</topology>
    </subcellularLocation>
</comment>
<dbReference type="GO" id="GO:0005886">
    <property type="term" value="C:plasma membrane"/>
    <property type="evidence" value="ECO:0007669"/>
    <property type="project" value="UniProtKB-SubCell"/>
</dbReference>
<dbReference type="InterPro" id="IPR011701">
    <property type="entry name" value="MFS"/>
</dbReference>
<feature type="transmembrane region" description="Helical" evidence="8">
    <location>
        <begin position="221"/>
        <end position="243"/>
    </location>
</feature>
<name>A0A317MVP6_9GAMM</name>
<dbReference type="EMBL" id="QGTJ01000006">
    <property type="protein sequence ID" value="PWV61211.1"/>
    <property type="molecule type" value="Genomic_DNA"/>
</dbReference>
<dbReference type="Proteomes" id="UP000246569">
    <property type="component" value="Unassembled WGS sequence"/>
</dbReference>
<gene>
    <name evidence="10" type="ORF">C7443_106225</name>
</gene>
<evidence type="ECO:0000256" key="8">
    <source>
        <dbReference type="RuleBase" id="RU365088"/>
    </source>
</evidence>
<keyword evidence="5 8" id="KW-0812">Transmembrane</keyword>
<dbReference type="OrthoDB" id="9812221at2"/>
<evidence type="ECO:0000256" key="4">
    <source>
        <dbReference type="ARBA" id="ARBA00022475"/>
    </source>
</evidence>
<evidence type="ECO:0000256" key="3">
    <source>
        <dbReference type="ARBA" id="ARBA00022448"/>
    </source>
</evidence>
<proteinExistence type="inferred from homology"/>
<dbReference type="NCBIfam" id="NF008314">
    <property type="entry name" value="PRK11102.1"/>
    <property type="match status" value="1"/>
</dbReference>
<dbReference type="FunFam" id="1.20.1720.10:FF:000005">
    <property type="entry name" value="Bcr/CflA family efflux transporter"/>
    <property type="match status" value="1"/>
</dbReference>
<feature type="transmembrane region" description="Helical" evidence="8">
    <location>
        <begin position="347"/>
        <end position="369"/>
    </location>
</feature>
<dbReference type="CDD" id="cd17320">
    <property type="entry name" value="MFS_MdfA_MDR_like"/>
    <property type="match status" value="1"/>
</dbReference>
<feature type="transmembrane region" description="Helical" evidence="8">
    <location>
        <begin position="82"/>
        <end position="101"/>
    </location>
</feature>
<protein>
    <recommendedName>
        <fullName evidence="8">Bcr/CflA family efflux transporter</fullName>
    </recommendedName>
</protein>
<feature type="transmembrane region" description="Helical" evidence="8">
    <location>
        <begin position="310"/>
        <end position="335"/>
    </location>
</feature>
<evidence type="ECO:0000256" key="1">
    <source>
        <dbReference type="ARBA" id="ARBA00004651"/>
    </source>
</evidence>
<keyword evidence="3 8" id="KW-0813">Transport</keyword>
<keyword evidence="4" id="KW-1003">Cell membrane</keyword>
<dbReference type="AlphaFoldDB" id="A0A317MVP6"/>
<evidence type="ECO:0000313" key="10">
    <source>
        <dbReference type="EMBL" id="PWV61211.1"/>
    </source>
</evidence>
<dbReference type="RefSeq" id="WP_110018935.1">
    <property type="nucleotide sequence ID" value="NZ_QGTJ01000006.1"/>
</dbReference>
<keyword evidence="7 8" id="KW-0472">Membrane</keyword>
<dbReference type="InterPro" id="IPR036259">
    <property type="entry name" value="MFS_trans_sf"/>
</dbReference>
<reference evidence="10 11" key="1">
    <citation type="submission" date="2018-05" db="EMBL/GenBank/DDBJ databases">
        <title>Genomic Encyclopedia of Type Strains, Phase IV (KMG-IV): sequencing the most valuable type-strain genomes for metagenomic binning, comparative biology and taxonomic classification.</title>
        <authorList>
            <person name="Goeker M."/>
        </authorList>
    </citation>
    <scope>NUCLEOTIDE SEQUENCE [LARGE SCALE GENOMIC DNA]</scope>
    <source>
        <strain evidence="10 11">DSM 23606</strain>
    </source>
</reference>
<comment type="caution">
    <text evidence="8">Lacks conserved residue(s) required for the propagation of feature annotation.</text>
</comment>
<evidence type="ECO:0000256" key="7">
    <source>
        <dbReference type="ARBA" id="ARBA00023136"/>
    </source>
</evidence>
<evidence type="ECO:0000256" key="5">
    <source>
        <dbReference type="ARBA" id="ARBA00022692"/>
    </source>
</evidence>
<evidence type="ECO:0000313" key="11">
    <source>
        <dbReference type="Proteomes" id="UP000246569"/>
    </source>
</evidence>
<dbReference type="NCBIfam" id="TIGR00710">
    <property type="entry name" value="efflux_Bcr_CflA"/>
    <property type="match status" value="1"/>
</dbReference>
<feature type="transmembrane region" description="Helical" evidence="8">
    <location>
        <begin position="255"/>
        <end position="274"/>
    </location>
</feature>
<keyword evidence="8" id="KW-0997">Cell inner membrane</keyword>
<feature type="transmembrane region" description="Helical" evidence="8">
    <location>
        <begin position="52"/>
        <end position="70"/>
    </location>
</feature>
<dbReference type="InterPro" id="IPR004812">
    <property type="entry name" value="Efflux_drug-R_Bcr/CmlA"/>
</dbReference>
<dbReference type="PANTHER" id="PTHR43124">
    <property type="entry name" value="PURINE EFFLUX PUMP PBUE"/>
    <property type="match status" value="1"/>
</dbReference>
<dbReference type="Pfam" id="PF07690">
    <property type="entry name" value="MFS_1"/>
    <property type="match status" value="1"/>
</dbReference>
<evidence type="ECO:0000256" key="2">
    <source>
        <dbReference type="ARBA" id="ARBA00006236"/>
    </source>
</evidence>
<dbReference type="GO" id="GO:1990961">
    <property type="term" value="P:xenobiotic detoxification by transmembrane export across the plasma membrane"/>
    <property type="evidence" value="ECO:0007669"/>
    <property type="project" value="InterPro"/>
</dbReference>
<evidence type="ECO:0000259" key="9">
    <source>
        <dbReference type="PROSITE" id="PS50850"/>
    </source>
</evidence>
<feature type="domain" description="Major facilitator superfamily (MFS) profile" evidence="9">
    <location>
        <begin position="16"/>
        <end position="402"/>
    </location>
</feature>
<dbReference type="GO" id="GO:0042910">
    <property type="term" value="F:xenobiotic transmembrane transporter activity"/>
    <property type="evidence" value="ECO:0007669"/>
    <property type="project" value="InterPro"/>
</dbReference>
<dbReference type="Gene3D" id="1.20.1720.10">
    <property type="entry name" value="Multidrug resistance protein D"/>
    <property type="match status" value="1"/>
</dbReference>
<feature type="transmembrane region" description="Helical" evidence="8">
    <location>
        <begin position="107"/>
        <end position="128"/>
    </location>
</feature>